<keyword evidence="5 11" id="KW-0812">Transmembrane</keyword>
<dbReference type="GO" id="GO:0005743">
    <property type="term" value="C:mitochondrial inner membrane"/>
    <property type="evidence" value="ECO:0007669"/>
    <property type="project" value="UniProtKB-SubCell"/>
</dbReference>
<keyword evidence="7 11" id="KW-0249">Electron transport</keyword>
<evidence type="ECO:0000256" key="4">
    <source>
        <dbReference type="ARBA" id="ARBA00022660"/>
    </source>
</evidence>
<gene>
    <name evidence="12" type="ORF">DXG03_003055</name>
</gene>
<evidence type="ECO:0000256" key="8">
    <source>
        <dbReference type="ARBA" id="ARBA00022989"/>
    </source>
</evidence>
<evidence type="ECO:0000256" key="3">
    <source>
        <dbReference type="ARBA" id="ARBA00022448"/>
    </source>
</evidence>
<dbReference type="PANTHER" id="PTHR12119">
    <property type="entry name" value="UBIQUINOL-CYTOCHROME C REDUCTASE COMPLEX UBIQUINONE-BINDING PROTEIN QP-C"/>
    <property type="match status" value="1"/>
</dbReference>
<comment type="subcellular location">
    <subcellularLocation>
        <location evidence="1 11">Mitochondrion inner membrane</location>
        <topology evidence="1 11">Single-pass membrane protein</topology>
    </subcellularLocation>
</comment>
<keyword evidence="6 11" id="KW-0999">Mitochondrion inner membrane</keyword>
<reference evidence="12" key="1">
    <citation type="submission" date="2020-07" db="EMBL/GenBank/DDBJ databases">
        <authorList>
            <person name="Nieuwenhuis M."/>
            <person name="Van De Peppel L.J.J."/>
        </authorList>
    </citation>
    <scope>NUCLEOTIDE SEQUENCE</scope>
    <source>
        <strain evidence="12">AP01</strain>
        <tissue evidence="12">Mycelium</tissue>
    </source>
</reference>
<protein>
    <recommendedName>
        <fullName evidence="11">Cytochrome b-c1 complex subunit 8</fullName>
    </recommendedName>
    <alternativeName>
        <fullName evidence="11">Complex III subunit 8</fullName>
    </alternativeName>
</protein>
<dbReference type="GO" id="GO:0006122">
    <property type="term" value="P:mitochondrial electron transport, ubiquinol to cytochrome c"/>
    <property type="evidence" value="ECO:0007669"/>
    <property type="project" value="UniProtKB-UniRule"/>
</dbReference>
<accession>A0A9P7G286</accession>
<comment type="caution">
    <text evidence="12">The sequence shown here is derived from an EMBL/GenBank/DDBJ whole genome shotgun (WGS) entry which is preliminary data.</text>
</comment>
<keyword evidence="8 11" id="KW-1133">Transmembrane helix</keyword>
<evidence type="ECO:0000256" key="1">
    <source>
        <dbReference type="ARBA" id="ARBA00004434"/>
    </source>
</evidence>
<proteinExistence type="inferred from homology"/>
<evidence type="ECO:0000256" key="9">
    <source>
        <dbReference type="ARBA" id="ARBA00023128"/>
    </source>
</evidence>
<comment type="similarity">
    <text evidence="2 11">Belongs to the UQCRQ/QCR8 family.</text>
</comment>
<evidence type="ECO:0000256" key="5">
    <source>
        <dbReference type="ARBA" id="ARBA00022692"/>
    </source>
</evidence>
<dbReference type="InterPro" id="IPR036642">
    <property type="entry name" value="Cyt_bc1_su8_sf"/>
</dbReference>
<dbReference type="GO" id="GO:0045275">
    <property type="term" value="C:respiratory chain complex III"/>
    <property type="evidence" value="ECO:0007669"/>
    <property type="project" value="UniProtKB-UniRule"/>
</dbReference>
<organism evidence="12 13">
    <name type="scientific">Asterophora parasitica</name>
    <dbReference type="NCBI Taxonomy" id="117018"/>
    <lineage>
        <taxon>Eukaryota</taxon>
        <taxon>Fungi</taxon>
        <taxon>Dikarya</taxon>
        <taxon>Basidiomycota</taxon>
        <taxon>Agaricomycotina</taxon>
        <taxon>Agaricomycetes</taxon>
        <taxon>Agaricomycetidae</taxon>
        <taxon>Agaricales</taxon>
        <taxon>Tricholomatineae</taxon>
        <taxon>Lyophyllaceae</taxon>
        <taxon>Asterophora</taxon>
    </lineage>
</organism>
<dbReference type="PANTHER" id="PTHR12119:SF2">
    <property type="entry name" value="CYTOCHROME B-C1 COMPLEX SUBUNIT 8"/>
    <property type="match status" value="1"/>
</dbReference>
<name>A0A9P7G286_9AGAR</name>
<keyword evidence="9 11" id="KW-0496">Mitochondrion</keyword>
<comment type="subunit">
    <text evidence="11">Component of the ubiquinol-cytochrome c oxidoreductase (cytochrome b-c1 complex, complex III, CIII), a multisubunit enzyme composed of 3 respiratory subunits cytochrome b, cytochrome c1 and Rieske protein, 2 core protein subunits, and additional low-molecular weight protein subunits. The complex exists as an obligatory dimer and forms supercomplexes (SCs) in the inner mitochondrial membrane with cytochrome c oxidase (complex IV, CIV).</text>
</comment>
<keyword evidence="3 11" id="KW-0813">Transport</keyword>
<dbReference type="AlphaFoldDB" id="A0A9P7G286"/>
<evidence type="ECO:0000256" key="7">
    <source>
        <dbReference type="ARBA" id="ARBA00022982"/>
    </source>
</evidence>
<dbReference type="EMBL" id="JABCKV010000199">
    <property type="protein sequence ID" value="KAG5642278.1"/>
    <property type="molecule type" value="Genomic_DNA"/>
</dbReference>
<feature type="transmembrane region" description="Helical" evidence="11">
    <location>
        <begin position="46"/>
        <end position="63"/>
    </location>
</feature>
<reference evidence="12" key="2">
    <citation type="submission" date="2021-10" db="EMBL/GenBank/DDBJ databases">
        <title>Phylogenomics reveals ancestral predisposition of the termite-cultivated fungus Termitomyces towards a domesticated lifestyle.</title>
        <authorList>
            <person name="Auxier B."/>
            <person name="Grum-Grzhimaylo A."/>
            <person name="Cardenas M.E."/>
            <person name="Lodge J.D."/>
            <person name="Laessoe T."/>
            <person name="Pedersen O."/>
            <person name="Smith M.E."/>
            <person name="Kuyper T.W."/>
            <person name="Franco-Molano E.A."/>
            <person name="Baroni T.J."/>
            <person name="Aanen D.K."/>
        </authorList>
    </citation>
    <scope>NUCLEOTIDE SEQUENCE</scope>
    <source>
        <strain evidence="12">AP01</strain>
        <tissue evidence="12">Mycelium</tissue>
    </source>
</reference>
<evidence type="ECO:0000256" key="11">
    <source>
        <dbReference type="RuleBase" id="RU368118"/>
    </source>
</evidence>
<evidence type="ECO:0000256" key="2">
    <source>
        <dbReference type="ARBA" id="ARBA00007668"/>
    </source>
</evidence>
<evidence type="ECO:0000313" key="13">
    <source>
        <dbReference type="Proteomes" id="UP000775547"/>
    </source>
</evidence>
<keyword evidence="4 11" id="KW-0679">Respiratory chain</keyword>
<keyword evidence="13" id="KW-1185">Reference proteome</keyword>
<sequence>MWDSYLSSSWPPWKNTTAISPFQAKAAPHMIRNYLFNGYRRLGGELIFWIIPFATGFGIYSWAKKYDAHQHSKAGQIASGEHH</sequence>
<evidence type="ECO:0000313" key="12">
    <source>
        <dbReference type="EMBL" id="KAG5642278.1"/>
    </source>
</evidence>
<comment type="function">
    <text evidence="11">Component of the ubiquinol-cytochrome c oxidoreductase, a multisubunit transmembrane complex that is part of the mitochondrial electron transport chain which drives oxidative phosphorylation. The complex plays an important role in the uptake of multiple carbon sources present in different host niches.</text>
</comment>
<dbReference type="InterPro" id="IPR004205">
    <property type="entry name" value="Cyt_bc1_su8"/>
</dbReference>
<evidence type="ECO:0000256" key="6">
    <source>
        <dbReference type="ARBA" id="ARBA00022792"/>
    </source>
</evidence>
<dbReference type="Pfam" id="PF02939">
    <property type="entry name" value="UcrQ"/>
    <property type="match status" value="1"/>
</dbReference>
<evidence type="ECO:0000256" key="10">
    <source>
        <dbReference type="ARBA" id="ARBA00023136"/>
    </source>
</evidence>
<keyword evidence="10 11" id="KW-0472">Membrane</keyword>
<dbReference type="Gene3D" id="1.20.5.210">
    <property type="entry name" value="Cytochrome b-c1 complex subunit 8"/>
    <property type="match status" value="1"/>
</dbReference>
<dbReference type="Proteomes" id="UP000775547">
    <property type="component" value="Unassembled WGS sequence"/>
</dbReference>
<dbReference type="OrthoDB" id="6683853at2759"/>
<dbReference type="SUPFAM" id="SSF81508">
    <property type="entry name" value="Ubiquinone-binding protein QP-C of cytochrome bc1 complex (Ubiquinol-cytochrome c reductase)"/>
    <property type="match status" value="1"/>
</dbReference>